<evidence type="ECO:0000313" key="3">
    <source>
        <dbReference type="EMBL" id="SEN40347.1"/>
    </source>
</evidence>
<dbReference type="InterPro" id="IPR039445">
    <property type="entry name" value="DauR-like_HTH"/>
</dbReference>
<evidence type="ECO:0000313" key="4">
    <source>
        <dbReference type="Proteomes" id="UP000199512"/>
    </source>
</evidence>
<feature type="domain" description="Transcriptional regulator DauR-like HTH" evidence="2">
    <location>
        <begin position="166"/>
        <end position="218"/>
    </location>
</feature>
<reference evidence="3 4" key="1">
    <citation type="submission" date="2016-10" db="EMBL/GenBank/DDBJ databases">
        <authorList>
            <person name="de Groot N.N."/>
        </authorList>
    </citation>
    <scope>NUCLEOTIDE SEQUENCE [LARGE SCALE GENOMIC DNA]</scope>
    <source>
        <strain evidence="3 4">Calf135</strain>
    </source>
</reference>
<dbReference type="PANTHER" id="PTHR35568:SF1">
    <property type="entry name" value="TRANSCRIPTIONAL REGULATOR DAUR"/>
    <property type="match status" value="1"/>
</dbReference>
<dbReference type="InterPro" id="IPR013559">
    <property type="entry name" value="YheO"/>
</dbReference>
<dbReference type="Pfam" id="PF08348">
    <property type="entry name" value="PAS_6"/>
    <property type="match status" value="1"/>
</dbReference>
<name>A0A1H8G9Z1_9FIRM</name>
<dbReference type="Pfam" id="PF13309">
    <property type="entry name" value="HTH_22"/>
    <property type="match status" value="1"/>
</dbReference>
<dbReference type="Proteomes" id="UP000199512">
    <property type="component" value="Unassembled WGS sequence"/>
</dbReference>
<proteinExistence type="predicted"/>
<dbReference type="PANTHER" id="PTHR35568">
    <property type="entry name" value="TRANSCRIPTIONAL REGULATOR DAUR"/>
    <property type="match status" value="1"/>
</dbReference>
<dbReference type="STRING" id="215200.SAMN05216454_103109"/>
<dbReference type="InterPro" id="IPR039446">
    <property type="entry name" value="DauR-like"/>
</dbReference>
<keyword evidence="4" id="KW-1185">Reference proteome</keyword>
<gene>
    <name evidence="3" type="ORF">SAMN05216454_103109</name>
</gene>
<dbReference type="RefSeq" id="WP_243155302.1">
    <property type="nucleotide sequence ID" value="NZ_CAUWDX010000027.1"/>
</dbReference>
<organism evidence="3 4">
    <name type="scientific">Peptostreptococcus russellii</name>
    <dbReference type="NCBI Taxonomy" id="215200"/>
    <lineage>
        <taxon>Bacteria</taxon>
        <taxon>Bacillati</taxon>
        <taxon>Bacillota</taxon>
        <taxon>Clostridia</taxon>
        <taxon>Peptostreptococcales</taxon>
        <taxon>Peptostreptococcaceae</taxon>
        <taxon>Peptostreptococcus</taxon>
    </lineage>
</organism>
<dbReference type="GO" id="GO:0003677">
    <property type="term" value="F:DNA binding"/>
    <property type="evidence" value="ECO:0007669"/>
    <property type="project" value="UniProtKB-KW"/>
</dbReference>
<protein>
    <submittedName>
        <fullName evidence="3">Predicted transcriptional regulator YheO, contains PAS and DNA-binding HTH domains</fullName>
    </submittedName>
</protein>
<accession>A0A1H8G9Z1</accession>
<feature type="domain" description="YheO-like" evidence="1">
    <location>
        <begin position="24"/>
        <end position="132"/>
    </location>
</feature>
<evidence type="ECO:0000259" key="1">
    <source>
        <dbReference type="Pfam" id="PF08348"/>
    </source>
</evidence>
<keyword evidence="3" id="KW-0238">DNA-binding</keyword>
<sequence>MLSFNIMGIGEYKGVVNDFESFLAFLDTLAVIISEMFGDHCEVVISDLDNTDNSVLSIYNGQVTGRSVGDPLNTRAGELIERSKGGYNINYKKANKKIKKEIKSSTIVTKAFGRNISLCINYDCDDISAIQKTLKKFLSMGDEVYDEFDAFDNGELAEHKFMVELEKINKPIVDMNKKDRLELIKNLKEAGVFKIQKSVPYIAEQMGLSRYTIYNYLNEIEENEKK</sequence>
<evidence type="ECO:0000259" key="2">
    <source>
        <dbReference type="Pfam" id="PF13309"/>
    </source>
</evidence>
<dbReference type="EMBL" id="FODF01000003">
    <property type="protein sequence ID" value="SEN40347.1"/>
    <property type="molecule type" value="Genomic_DNA"/>
</dbReference>
<dbReference type="AlphaFoldDB" id="A0A1H8G9Z1"/>